<dbReference type="STRING" id="914234.M2R6T6"/>
<evidence type="ECO:0008006" key="3">
    <source>
        <dbReference type="Google" id="ProtNLM"/>
    </source>
</evidence>
<accession>M2R6T6</accession>
<gene>
    <name evidence="1" type="ORF">CERSUDRAFT_97938</name>
</gene>
<evidence type="ECO:0000313" key="1">
    <source>
        <dbReference type="EMBL" id="EMD34012.1"/>
    </source>
</evidence>
<dbReference type="EMBL" id="KB445804">
    <property type="protein sequence ID" value="EMD34012.1"/>
    <property type="molecule type" value="Genomic_DNA"/>
</dbReference>
<organism evidence="1 2">
    <name type="scientific">Ceriporiopsis subvermispora (strain B)</name>
    <name type="common">White-rot fungus</name>
    <name type="synonym">Gelatoporia subvermispora</name>
    <dbReference type="NCBI Taxonomy" id="914234"/>
    <lineage>
        <taxon>Eukaryota</taxon>
        <taxon>Fungi</taxon>
        <taxon>Dikarya</taxon>
        <taxon>Basidiomycota</taxon>
        <taxon>Agaricomycotina</taxon>
        <taxon>Agaricomycetes</taxon>
        <taxon>Polyporales</taxon>
        <taxon>Gelatoporiaceae</taxon>
        <taxon>Gelatoporia</taxon>
    </lineage>
</organism>
<name>M2R6T6_CERS8</name>
<reference evidence="1 2" key="1">
    <citation type="journal article" date="2012" name="Proc. Natl. Acad. Sci. U.S.A.">
        <title>Comparative genomics of Ceriporiopsis subvermispora and Phanerochaete chrysosporium provide insight into selective ligninolysis.</title>
        <authorList>
            <person name="Fernandez-Fueyo E."/>
            <person name="Ruiz-Duenas F.J."/>
            <person name="Ferreira P."/>
            <person name="Floudas D."/>
            <person name="Hibbett D.S."/>
            <person name="Canessa P."/>
            <person name="Larrondo L.F."/>
            <person name="James T.Y."/>
            <person name="Seelenfreund D."/>
            <person name="Lobos S."/>
            <person name="Polanco R."/>
            <person name="Tello M."/>
            <person name="Honda Y."/>
            <person name="Watanabe T."/>
            <person name="Watanabe T."/>
            <person name="Ryu J.S."/>
            <person name="Kubicek C.P."/>
            <person name="Schmoll M."/>
            <person name="Gaskell J."/>
            <person name="Hammel K.E."/>
            <person name="St John F.J."/>
            <person name="Vanden Wymelenberg A."/>
            <person name="Sabat G."/>
            <person name="Splinter BonDurant S."/>
            <person name="Syed K."/>
            <person name="Yadav J.S."/>
            <person name="Doddapaneni H."/>
            <person name="Subramanian V."/>
            <person name="Lavin J.L."/>
            <person name="Oguiza J.A."/>
            <person name="Perez G."/>
            <person name="Pisabarro A.G."/>
            <person name="Ramirez L."/>
            <person name="Santoyo F."/>
            <person name="Master E."/>
            <person name="Coutinho P.M."/>
            <person name="Henrissat B."/>
            <person name="Lombard V."/>
            <person name="Magnuson J.K."/>
            <person name="Kuees U."/>
            <person name="Hori C."/>
            <person name="Igarashi K."/>
            <person name="Samejima M."/>
            <person name="Held B.W."/>
            <person name="Barry K.W."/>
            <person name="LaButti K.M."/>
            <person name="Lapidus A."/>
            <person name="Lindquist E.A."/>
            <person name="Lucas S.M."/>
            <person name="Riley R."/>
            <person name="Salamov A.A."/>
            <person name="Hoffmeister D."/>
            <person name="Schwenk D."/>
            <person name="Hadar Y."/>
            <person name="Yarden O."/>
            <person name="de Vries R.P."/>
            <person name="Wiebenga A."/>
            <person name="Stenlid J."/>
            <person name="Eastwood D."/>
            <person name="Grigoriev I.V."/>
            <person name="Berka R.M."/>
            <person name="Blanchette R.A."/>
            <person name="Kersten P."/>
            <person name="Martinez A.T."/>
            <person name="Vicuna R."/>
            <person name="Cullen D."/>
        </authorList>
    </citation>
    <scope>NUCLEOTIDE SEQUENCE [LARGE SCALE GENOMIC DNA]</scope>
    <source>
        <strain evidence="1 2">B</strain>
    </source>
</reference>
<keyword evidence="2" id="KW-1185">Reference proteome</keyword>
<dbReference type="HOGENOM" id="CLU_595799_0_0_1"/>
<protein>
    <recommendedName>
        <fullName evidence="3">F-box domain-containing protein</fullName>
    </recommendedName>
</protein>
<dbReference type="OrthoDB" id="2801112at2759"/>
<dbReference type="AlphaFoldDB" id="M2R6T6"/>
<proteinExistence type="predicted"/>
<evidence type="ECO:0000313" key="2">
    <source>
        <dbReference type="Proteomes" id="UP000016930"/>
    </source>
</evidence>
<sequence length="459" mass="52238">MACRALLDASSPFALKVNWEVFSNYNNVLNSFSIQSRTLALRFDPSIQLASFSLQPDQLVRLLQDAKYDLMAEQLDFTLAHTQILRRMRVLCLRNDWLIDVLGRAAVTTSEPEGYIDFWEPILQKFEDVLCRINLTHLELSKVGLDIRVLECLSEMSSFRTLKLLDCPFLAILPPETSLRIASEVNADFCSDHIDLASYMEFVPLLSRLRCLVIKAYKDNAFRIPIDRPDFIQRCNPFGTLERLYIRYMRDMDVPGLCTWVRTSGASAGGLRLTRFKPVCAPGLQGPELTDLIDALAPAPLRVLVSNGIAYAELSLFDRLADAFPALKALTLALYRDPPLFEGEVCAWLHATWEYAPRFARFCVLKHFAWNLHTGPVPAPFPWDLPLMEAAYPESEVKRAEEWELGMEGHMFSEWNCIARMFLAHCGTLESLVLHESTFHRTGWEGWDSEDHASVRAAI</sequence>
<dbReference type="Proteomes" id="UP000016930">
    <property type="component" value="Unassembled WGS sequence"/>
</dbReference>